<accession>A0A841J1B9</accession>
<dbReference type="EMBL" id="JACIJP010000003">
    <property type="protein sequence ID" value="MBB6124450.1"/>
    <property type="molecule type" value="Genomic_DNA"/>
</dbReference>
<proteinExistence type="predicted"/>
<evidence type="ECO:0000313" key="3">
    <source>
        <dbReference type="Proteomes" id="UP000552700"/>
    </source>
</evidence>
<keyword evidence="3" id="KW-1185">Reference proteome</keyword>
<feature type="domain" description="Integrase DNA-binding" evidence="1">
    <location>
        <begin position="1"/>
        <end position="35"/>
    </location>
</feature>
<sequence length="70" mass="7911">MGLGGYPQTSLARAREKMVEILWQVDEGIDPAMAARIHQIRCAVVHAGEKDMIWKTSLTAMQRSNRSSRR</sequence>
<dbReference type="AlphaFoldDB" id="A0A841J1B9"/>
<name>A0A841J1B9_9SPHN</name>
<reference evidence="2 3" key="1">
    <citation type="submission" date="2020-08" db="EMBL/GenBank/DDBJ databases">
        <title>Genomic Encyclopedia of Type Strains, Phase IV (KMG-IV): sequencing the most valuable type-strain genomes for metagenomic binning, comparative biology and taxonomic classification.</title>
        <authorList>
            <person name="Goeker M."/>
        </authorList>
    </citation>
    <scope>NUCLEOTIDE SEQUENCE [LARGE SCALE GENOMIC DNA]</scope>
    <source>
        <strain evidence="2 3">DSM 102255</strain>
    </source>
</reference>
<dbReference type="Proteomes" id="UP000552700">
    <property type="component" value="Unassembled WGS sequence"/>
</dbReference>
<evidence type="ECO:0000259" key="1">
    <source>
        <dbReference type="Pfam" id="PF13356"/>
    </source>
</evidence>
<protein>
    <recommendedName>
        <fullName evidence="1">Integrase DNA-binding domain-containing protein</fullName>
    </recommendedName>
</protein>
<dbReference type="InterPro" id="IPR025166">
    <property type="entry name" value="Integrase_DNA_bind_dom"/>
</dbReference>
<organism evidence="2 3">
    <name type="scientific">Sphingobium subterraneum</name>
    <dbReference type="NCBI Taxonomy" id="627688"/>
    <lineage>
        <taxon>Bacteria</taxon>
        <taxon>Pseudomonadati</taxon>
        <taxon>Pseudomonadota</taxon>
        <taxon>Alphaproteobacteria</taxon>
        <taxon>Sphingomonadales</taxon>
        <taxon>Sphingomonadaceae</taxon>
        <taxon>Sphingobium</taxon>
    </lineage>
</organism>
<dbReference type="Pfam" id="PF13356">
    <property type="entry name" value="Arm-DNA-bind_3"/>
    <property type="match status" value="1"/>
</dbReference>
<evidence type="ECO:0000313" key="2">
    <source>
        <dbReference type="EMBL" id="MBB6124450.1"/>
    </source>
</evidence>
<dbReference type="Gene3D" id="3.30.160.390">
    <property type="entry name" value="Integrase, DNA-binding domain"/>
    <property type="match status" value="1"/>
</dbReference>
<dbReference type="InterPro" id="IPR038488">
    <property type="entry name" value="Integrase_DNA-bd_sf"/>
</dbReference>
<gene>
    <name evidence="2" type="ORF">FHS92_002195</name>
</gene>
<comment type="caution">
    <text evidence="2">The sequence shown here is derived from an EMBL/GenBank/DDBJ whole genome shotgun (WGS) entry which is preliminary data.</text>
</comment>